<dbReference type="SMART" id="SM00515">
    <property type="entry name" value="eIF5C"/>
    <property type="match status" value="1"/>
</dbReference>
<feature type="region of interest" description="Disordered" evidence="7">
    <location>
        <begin position="650"/>
        <end position="695"/>
    </location>
</feature>
<evidence type="ECO:0000256" key="3">
    <source>
        <dbReference type="ARBA" id="ARBA00022553"/>
    </source>
</evidence>
<feature type="compositionally biased region" description="Basic and acidic residues" evidence="7">
    <location>
        <begin position="1177"/>
        <end position="1188"/>
    </location>
</feature>
<feature type="non-terminal residue" evidence="10">
    <location>
        <position position="1"/>
    </location>
</feature>
<dbReference type="InterPro" id="IPR003891">
    <property type="entry name" value="Initiation_fac_eIF4g_MI"/>
</dbReference>
<feature type="compositionally biased region" description="Basic and acidic residues" evidence="7">
    <location>
        <begin position="1130"/>
        <end position="1143"/>
    </location>
</feature>
<dbReference type="Pfam" id="PF02854">
    <property type="entry name" value="MIF4G"/>
    <property type="match status" value="1"/>
</dbReference>
<dbReference type="InterPro" id="IPR003890">
    <property type="entry name" value="MIF4G-like_typ-3"/>
</dbReference>
<keyword evidence="4" id="KW-0810">Translation regulation</keyword>
<dbReference type="SMART" id="SM00543">
    <property type="entry name" value="MIF4G"/>
    <property type="match status" value="1"/>
</dbReference>
<sequence length="1662" mass="186365">QQQLTQQLTQNQSQSQIVSQQDLLLHQMQQQNSQLQQQQSTVVDHQQTQVAAAAAAAAATSIVGLPHPGMIQHITMQPQPQLKQSNKPRVRGKFAIPIIDPNTQQDITEKLFGDNNSTNQSLATTITTSTVTTHTPMDAAVTATEYDYSHSAVPIMPQLPTQLSMIPQQPTPHHSSIHHQKALDLNKQQQPTPHQQQTHETYPAATQYSLQETTVGGTPVVSANSDGPSVEIRTTHYNKNKKKISEPEIQQSAVTTANIGVTTIVGNVNDTYASQDSGCSENFNEHNISNEQNESSLSISSTDISSDKSSSSKITDSTEILVNALQNVSIDSTNSTGGTSSNKSKLSFEAQKFVPRNANQQQQQHIEIIPTTTTATTTVIESSSSSVTAIDDSNNNNNNNEKLIDENKILTETVQTATSNNTFSDNNKNIADDIQEDLQEQELNSFVIEKNNKNLINNNLDECVVASTTINENITTTTITQETTNVETSLSLPTTEFDNNENVVEQQQQQQQQQVSAEQAEVDDNKNITPTTTTTATTATSSSASTPEAAVPVVTKSKSLTLIEYAPDQWSPTNPDGRRVWTREQLLKMSEINTSKEKPVLNSTLELSIVKSSTGGILPGLKLETNHYNNFQTMLMPKFANIGMGMGGMGGMSGGGQNRQSYQKRSSQQGQSGGGGGSQANKHSNQGTTKSGSKQIKINLNINEDVKLHESANAFRPTHLLHGDDRDDANKQTANLFKRFRSILNKLTPENSEILVQQVKELKIDTEERLDGCIKLVFEKAISEPNFSEAYAKMCKEVGTMTTIATYCSGFKTKLLQQCQYEFEKHHSDQSGQIKKNKAILEENKHLDSEKLADLKLELEEENSKIRRRAVGTVRFIGELYKIQQLTLRIMHECIKILLPLESPDEESLECLCKLLTTIGATMEEKEKSLEKYFIHLQNIVNKRQQFKISNRIRFMIQDVIDLRKSDWQPRRVDLNPKKISQINKEAENELNQINLLSFQPRGSNSNKDNSNINNQLNDINHRGGGGGGGGSGGGGRNNLVNSKLSSNSNQSLGLNRNQNNSGGMKGRPITDDDGFQQISNRRSISGIDPSKINTRAGNVTDTIQFGTPSNYQWNNNNNNNLFAALNEESSDRDRDRDRDNRSGQHNKGSIGKDSYHNKGSLERDRYNRYGSSDSQNDDRLSSSRSRESSTSNIRSIGHQNNQNRQDLNKSSRTNHNLPTQQQPIQSRQQQNLLPTRSIPNNNNNNDSRQTLLSKTNSNIQQKQMSSSSSSLSSSTTTLASTTSSSLKGEFIEPSDFSLIKTFCKSIRDYVENQNLKEFVENLKEIDFEYRWVALRQLFSENIERKENYCSACADITLEAFKLKLITKEQYLYALKDGIIDTLDELCIDIPKAEQYMASFYVKLLHEEYLTLDDLYLITKDVIDKSERGAKLMFLQLSLEYRKKYDDNQLQVLWATSSITFSSIMPKSNEIEIQKLLEEYKLVYLLKPSQNVDGTVFMPYVGEKIKYFIKNNSEVDEIFNWIDKNIDKKATVQKDFIRTLTTEVIENCLDNSKKLNTVLLKRYHTLLLRYIDNRKDRELQALYAVQHLVTRLEYPLGLAHSIFSELDDSQIIIEGFTLWRDSDDPLEQSGKGVVLKGCQSFFTMYLENVENDSDENSDGEDN</sequence>
<protein>
    <submittedName>
        <fullName evidence="10">Putative eukaryotic translation initiation factor 4 gamma 3</fullName>
    </submittedName>
</protein>
<feature type="region of interest" description="Disordered" evidence="7">
    <location>
        <begin position="1257"/>
        <end position="1277"/>
    </location>
</feature>
<accession>W4VRB7</accession>
<dbReference type="FunFam" id="1.25.40.180:FF:000042">
    <property type="entry name" value="Eukaryotic translation initiation factor 4 gamma"/>
    <property type="match status" value="1"/>
</dbReference>
<evidence type="ECO:0000256" key="6">
    <source>
        <dbReference type="SAM" id="Coils"/>
    </source>
</evidence>
<feature type="region of interest" description="Disordered" evidence="7">
    <location>
        <begin position="999"/>
        <end position="1076"/>
    </location>
</feature>
<feature type="region of interest" description="Disordered" evidence="7">
    <location>
        <begin position="1129"/>
        <end position="1230"/>
    </location>
</feature>
<dbReference type="PANTHER" id="PTHR23253:SF78">
    <property type="entry name" value="EUKARYOTIC TRANSLATION INITIATION FACTOR 4G1, ISOFORM B-RELATED"/>
    <property type="match status" value="1"/>
</dbReference>
<feature type="domain" description="W2" evidence="8">
    <location>
        <begin position="1491"/>
        <end position="1656"/>
    </location>
</feature>
<name>W4VRB7_9DIPT</name>
<keyword evidence="3" id="KW-0597">Phosphoprotein</keyword>
<dbReference type="Pfam" id="PF02847">
    <property type="entry name" value="MA3"/>
    <property type="match status" value="1"/>
</dbReference>
<dbReference type="CDD" id="cd11559">
    <property type="entry name" value="W2_eIF4G1_like"/>
    <property type="match status" value="1"/>
</dbReference>
<feature type="compositionally biased region" description="Low complexity" evidence="7">
    <location>
        <begin position="188"/>
        <end position="199"/>
    </location>
</feature>
<organism evidence="10">
    <name type="scientific">Corethrella appendiculata</name>
    <dbReference type="NCBI Taxonomy" id="1370023"/>
    <lineage>
        <taxon>Eukaryota</taxon>
        <taxon>Metazoa</taxon>
        <taxon>Ecdysozoa</taxon>
        <taxon>Arthropoda</taxon>
        <taxon>Hexapoda</taxon>
        <taxon>Insecta</taxon>
        <taxon>Pterygota</taxon>
        <taxon>Neoptera</taxon>
        <taxon>Endopterygota</taxon>
        <taxon>Diptera</taxon>
        <taxon>Nematocera</taxon>
        <taxon>Culicoidea</taxon>
        <taxon>Chaoboridae</taxon>
        <taxon>Corethrella</taxon>
    </lineage>
</organism>
<feature type="region of interest" description="Disordered" evidence="7">
    <location>
        <begin position="167"/>
        <end position="201"/>
    </location>
</feature>
<dbReference type="GO" id="GO:0003729">
    <property type="term" value="F:mRNA binding"/>
    <property type="evidence" value="ECO:0007669"/>
    <property type="project" value="TreeGrafter"/>
</dbReference>
<feature type="compositionally biased region" description="Polar residues" evidence="7">
    <location>
        <begin position="680"/>
        <end position="695"/>
    </location>
</feature>
<dbReference type="GO" id="GO:0016281">
    <property type="term" value="C:eukaryotic translation initiation factor 4F complex"/>
    <property type="evidence" value="ECO:0007669"/>
    <property type="project" value="TreeGrafter"/>
</dbReference>
<dbReference type="PROSITE" id="PS51363">
    <property type="entry name" value="W2"/>
    <property type="match status" value="1"/>
</dbReference>
<dbReference type="Gene3D" id="1.25.40.180">
    <property type="match status" value="3"/>
</dbReference>
<feature type="compositionally biased region" description="Low complexity" evidence="7">
    <location>
        <begin position="501"/>
        <end position="519"/>
    </location>
</feature>
<evidence type="ECO:0000256" key="4">
    <source>
        <dbReference type="ARBA" id="ARBA00022845"/>
    </source>
</evidence>
<feature type="compositionally biased region" description="Low complexity" evidence="7">
    <location>
        <begin position="1266"/>
        <end position="1277"/>
    </location>
</feature>
<keyword evidence="2 10" id="KW-0396">Initiation factor</keyword>
<evidence type="ECO:0000256" key="1">
    <source>
        <dbReference type="ARBA" id="ARBA00005775"/>
    </source>
</evidence>
<dbReference type="SUPFAM" id="SSF48371">
    <property type="entry name" value="ARM repeat"/>
    <property type="match status" value="3"/>
</dbReference>
<keyword evidence="6" id="KW-0175">Coiled coil</keyword>
<feature type="coiled-coil region" evidence="6">
    <location>
        <begin position="18"/>
        <end position="48"/>
    </location>
</feature>
<feature type="compositionally biased region" description="Polar residues" evidence="7">
    <location>
        <begin position="276"/>
        <end position="294"/>
    </location>
</feature>
<reference evidence="10" key="1">
    <citation type="journal article" date="2014" name="Insect Biochem. Mol. Biol.">
        <title>An insight into the sialome of the frog biting fly, Corethrella appendiculata.</title>
        <authorList>
            <person name="Ribeiro J.M.C."/>
            <person name="Chagas A.C."/>
            <person name="Pham V.M."/>
            <person name="Lounibos L.P."/>
            <person name="Calvo E."/>
        </authorList>
    </citation>
    <scope>NUCLEOTIDE SEQUENCE</scope>
    <source>
        <tissue evidence="10">Salivary glands</tissue>
    </source>
</reference>
<evidence type="ECO:0000259" key="9">
    <source>
        <dbReference type="PROSITE" id="PS51366"/>
    </source>
</evidence>
<proteinExistence type="evidence at transcript level"/>
<feature type="compositionally biased region" description="Low complexity" evidence="7">
    <location>
        <begin position="1004"/>
        <end position="1019"/>
    </location>
</feature>
<dbReference type="InterPro" id="IPR003307">
    <property type="entry name" value="W2_domain"/>
</dbReference>
<evidence type="ECO:0000256" key="7">
    <source>
        <dbReference type="SAM" id="MobiDB-lite"/>
    </source>
</evidence>
<feature type="compositionally biased region" description="Low complexity" evidence="7">
    <location>
        <begin position="1038"/>
        <end position="1063"/>
    </location>
</feature>
<dbReference type="PROSITE" id="PS51366">
    <property type="entry name" value="MI"/>
    <property type="match status" value="1"/>
</dbReference>
<dbReference type="GO" id="GO:0003743">
    <property type="term" value="F:translation initiation factor activity"/>
    <property type="evidence" value="ECO:0007669"/>
    <property type="project" value="UniProtKB-KW"/>
</dbReference>
<dbReference type="Pfam" id="PF21140">
    <property type="entry name" value="eIF4G1-like_eIF4E-bd"/>
    <property type="match status" value="1"/>
</dbReference>
<dbReference type="GO" id="GO:0006417">
    <property type="term" value="P:regulation of translation"/>
    <property type="evidence" value="ECO:0007669"/>
    <property type="project" value="UniProtKB-KW"/>
</dbReference>
<evidence type="ECO:0000256" key="2">
    <source>
        <dbReference type="ARBA" id="ARBA00022540"/>
    </source>
</evidence>
<dbReference type="InterPro" id="IPR049485">
    <property type="entry name" value="eIF4G1-like_eIF4E-bd"/>
</dbReference>
<feature type="region of interest" description="Disordered" evidence="7">
    <location>
        <begin position="276"/>
        <end position="313"/>
    </location>
</feature>
<evidence type="ECO:0000259" key="8">
    <source>
        <dbReference type="PROSITE" id="PS51363"/>
    </source>
</evidence>
<feature type="region of interest" description="Disordered" evidence="7">
    <location>
        <begin position="501"/>
        <end position="552"/>
    </location>
</feature>
<dbReference type="PANTHER" id="PTHR23253">
    <property type="entry name" value="EUKARYOTIC TRANSLATION INITIATION FACTOR 4 GAMMA"/>
    <property type="match status" value="1"/>
</dbReference>
<feature type="compositionally biased region" description="Polar residues" evidence="7">
    <location>
        <begin position="1198"/>
        <end position="1220"/>
    </location>
</feature>
<feature type="compositionally biased region" description="Low complexity" evidence="7">
    <location>
        <begin position="529"/>
        <end position="552"/>
    </location>
</feature>
<feature type="compositionally biased region" description="Low complexity" evidence="7">
    <location>
        <begin position="295"/>
        <end position="313"/>
    </location>
</feature>
<feature type="compositionally biased region" description="Gly residues" evidence="7">
    <location>
        <begin position="1023"/>
        <end position="1037"/>
    </location>
</feature>
<feature type="compositionally biased region" description="Low complexity" evidence="7">
    <location>
        <begin position="1221"/>
        <end position="1230"/>
    </location>
</feature>
<evidence type="ECO:0000313" key="10">
    <source>
        <dbReference type="EMBL" id="JAB55997.1"/>
    </source>
</evidence>
<dbReference type="InterPro" id="IPR016024">
    <property type="entry name" value="ARM-type_fold"/>
</dbReference>
<dbReference type="EMBL" id="GANO01003874">
    <property type="protein sequence ID" value="JAB55997.1"/>
    <property type="molecule type" value="mRNA"/>
</dbReference>
<evidence type="ECO:0000256" key="5">
    <source>
        <dbReference type="ARBA" id="ARBA00022917"/>
    </source>
</evidence>
<comment type="similarity">
    <text evidence="1">Belongs to the eukaryotic initiation factor 4G family.</text>
</comment>
<feature type="compositionally biased region" description="Basic and acidic residues" evidence="7">
    <location>
        <begin position="1154"/>
        <end position="1168"/>
    </location>
</feature>
<feature type="domain" description="MI" evidence="9">
    <location>
        <begin position="1298"/>
        <end position="1420"/>
    </location>
</feature>
<keyword evidence="5" id="KW-0648">Protein biosynthesis</keyword>